<comment type="caution">
    <text evidence="4">The sequence shown here is derived from an EMBL/GenBank/DDBJ whole genome shotgun (WGS) entry which is preliminary data.</text>
</comment>
<feature type="domain" description="NIPSNAP" evidence="3">
    <location>
        <begin position="131"/>
        <end position="226"/>
    </location>
</feature>
<evidence type="ECO:0000313" key="5">
    <source>
        <dbReference type="Proteomes" id="UP000283509"/>
    </source>
</evidence>
<organism evidence="4 5">
    <name type="scientific">Penaeus vannamei</name>
    <name type="common">Whiteleg shrimp</name>
    <name type="synonym">Litopenaeus vannamei</name>
    <dbReference type="NCBI Taxonomy" id="6689"/>
    <lineage>
        <taxon>Eukaryota</taxon>
        <taxon>Metazoa</taxon>
        <taxon>Ecdysozoa</taxon>
        <taxon>Arthropoda</taxon>
        <taxon>Crustacea</taxon>
        <taxon>Multicrustacea</taxon>
        <taxon>Malacostraca</taxon>
        <taxon>Eumalacostraca</taxon>
        <taxon>Eucarida</taxon>
        <taxon>Decapoda</taxon>
        <taxon>Dendrobranchiata</taxon>
        <taxon>Penaeoidea</taxon>
        <taxon>Penaeidae</taxon>
        <taxon>Penaeus</taxon>
    </lineage>
</organism>
<dbReference type="InterPro" id="IPR012577">
    <property type="entry name" value="NIPSNAP"/>
</dbReference>
<dbReference type="SUPFAM" id="SSF54909">
    <property type="entry name" value="Dimeric alpha+beta barrel"/>
    <property type="match status" value="1"/>
</dbReference>
<evidence type="ECO:0000256" key="1">
    <source>
        <dbReference type="ARBA" id="ARBA00005291"/>
    </source>
</evidence>
<dbReference type="GO" id="GO:0000423">
    <property type="term" value="P:mitophagy"/>
    <property type="evidence" value="ECO:0007669"/>
    <property type="project" value="UniProtKB-ARBA"/>
</dbReference>
<dbReference type="Proteomes" id="UP000283509">
    <property type="component" value="Unassembled WGS sequence"/>
</dbReference>
<evidence type="ECO:0000313" key="4">
    <source>
        <dbReference type="EMBL" id="ROT73071.1"/>
    </source>
</evidence>
<evidence type="ECO:0000256" key="2">
    <source>
        <dbReference type="SAM" id="MobiDB-lite"/>
    </source>
</evidence>
<dbReference type="PANTHER" id="PTHR21017">
    <property type="entry name" value="NIPSNAP-RELATED"/>
    <property type="match status" value="1"/>
</dbReference>
<dbReference type="InterPro" id="IPR051557">
    <property type="entry name" value="NipSnap_domain"/>
</dbReference>
<proteinExistence type="inferred from homology"/>
<comment type="similarity">
    <text evidence="1">Belongs to the NipSnap family.</text>
</comment>
<dbReference type="OrthoDB" id="10262843at2759"/>
<dbReference type="PANTHER" id="PTHR21017:SF19">
    <property type="entry name" value="PROTEIN NIPSNAP HOMOLOG 3B"/>
    <property type="match status" value="1"/>
</dbReference>
<accession>A0A3R7P1U0</accession>
<sequence length="302" mass="33788">MQQCEALENNLTLNVQQWFTLVALLEGSNFEECKYTAKREGRESLHAANEPSWCPVSEAQAGASPTSQLFHLVGGGCTILLSKTSTEFHKNKKMALWRTIGLPSRGTVARCSLQISSSRSLSAAAKQEPVYELRTYTVYPDKMREYLTITAEEFHLRTAHSKPLGFWTAEVGGLNQVVHIWEYESLAHRSTIRANLAGDSEWMSKYVSRVAGMWQQQDNSLMTLLPGTSLALPSGTAIKIMTPTQYLTSPPPSADDQLDPELWTNTSPHPLPQSPTPSLLLRSYPPPPSFFLFLYTFFQYLP</sequence>
<dbReference type="GO" id="GO:0005739">
    <property type="term" value="C:mitochondrion"/>
    <property type="evidence" value="ECO:0007669"/>
    <property type="project" value="TreeGrafter"/>
</dbReference>
<dbReference type="Pfam" id="PF07978">
    <property type="entry name" value="NIPSNAP"/>
    <property type="match status" value="1"/>
</dbReference>
<feature type="region of interest" description="Disordered" evidence="2">
    <location>
        <begin position="246"/>
        <end position="278"/>
    </location>
</feature>
<name>A0A3R7P1U0_PENVA</name>
<reference evidence="4 5" key="1">
    <citation type="submission" date="2018-04" db="EMBL/GenBank/DDBJ databases">
        <authorList>
            <person name="Zhang X."/>
            <person name="Yuan J."/>
            <person name="Li F."/>
            <person name="Xiang J."/>
        </authorList>
    </citation>
    <scope>NUCLEOTIDE SEQUENCE [LARGE SCALE GENOMIC DNA]</scope>
    <source>
        <tissue evidence="4">Muscle</tissue>
    </source>
</reference>
<evidence type="ECO:0000259" key="3">
    <source>
        <dbReference type="Pfam" id="PF07978"/>
    </source>
</evidence>
<reference evidence="4 5" key="2">
    <citation type="submission" date="2019-01" db="EMBL/GenBank/DDBJ databases">
        <title>The decoding of complex shrimp genome reveals the adaptation for benthos swimmer, frequently molting mechanism and breeding impact on genome.</title>
        <authorList>
            <person name="Sun Y."/>
            <person name="Gao Y."/>
            <person name="Yu Y."/>
        </authorList>
    </citation>
    <scope>NUCLEOTIDE SEQUENCE [LARGE SCALE GENOMIC DNA]</scope>
    <source>
        <tissue evidence="4">Muscle</tissue>
    </source>
</reference>
<dbReference type="STRING" id="6689.A0A3R7P1U0"/>
<dbReference type="EMBL" id="QCYY01002073">
    <property type="protein sequence ID" value="ROT73071.1"/>
    <property type="molecule type" value="Genomic_DNA"/>
</dbReference>
<protein>
    <recommendedName>
        <fullName evidence="3">NIPSNAP domain-containing protein</fullName>
    </recommendedName>
</protein>
<dbReference type="InterPro" id="IPR011008">
    <property type="entry name" value="Dimeric_a/b-barrel"/>
</dbReference>
<keyword evidence="5" id="KW-1185">Reference proteome</keyword>
<dbReference type="Gene3D" id="3.30.70.100">
    <property type="match status" value="1"/>
</dbReference>
<gene>
    <name evidence="4" type="ORF">C7M84_008514</name>
</gene>
<dbReference type="AlphaFoldDB" id="A0A3R7P1U0"/>